<evidence type="ECO:0000256" key="11">
    <source>
        <dbReference type="PROSITE-ProRule" id="PRU00552"/>
    </source>
</evidence>
<keyword evidence="5 12" id="KW-0347">Helicase</keyword>
<dbReference type="InterPro" id="IPR001650">
    <property type="entry name" value="Helicase_C-like"/>
</dbReference>
<evidence type="ECO:0000256" key="8">
    <source>
        <dbReference type="ARBA" id="ARBA00023242"/>
    </source>
</evidence>
<comment type="subcellular location">
    <subcellularLocation>
        <location evidence="1">Nucleus</location>
        <location evidence="1">Nucleolus</location>
    </subcellularLocation>
</comment>
<evidence type="ECO:0000256" key="10">
    <source>
        <dbReference type="ARBA" id="ARBA00047984"/>
    </source>
</evidence>
<evidence type="ECO:0000256" key="7">
    <source>
        <dbReference type="ARBA" id="ARBA00022884"/>
    </source>
</evidence>
<feature type="short sequence motif" description="Q motif" evidence="11">
    <location>
        <begin position="23"/>
        <end position="51"/>
    </location>
</feature>
<dbReference type="GO" id="GO:0003723">
    <property type="term" value="F:RNA binding"/>
    <property type="evidence" value="ECO:0007669"/>
    <property type="project" value="UniProtKB-KW"/>
</dbReference>
<dbReference type="PROSITE" id="PS00039">
    <property type="entry name" value="DEAD_ATP_HELICASE"/>
    <property type="match status" value="1"/>
</dbReference>
<dbReference type="Gene3D" id="3.40.50.300">
    <property type="entry name" value="P-loop containing nucleotide triphosphate hydrolases"/>
    <property type="match status" value="2"/>
</dbReference>
<organism evidence="16 17">
    <name type="scientific">Calocera cornea HHB12733</name>
    <dbReference type="NCBI Taxonomy" id="1353952"/>
    <lineage>
        <taxon>Eukaryota</taxon>
        <taxon>Fungi</taxon>
        <taxon>Dikarya</taxon>
        <taxon>Basidiomycota</taxon>
        <taxon>Agaricomycotina</taxon>
        <taxon>Dacrymycetes</taxon>
        <taxon>Dacrymycetales</taxon>
        <taxon>Dacrymycetaceae</taxon>
        <taxon>Calocera</taxon>
    </lineage>
</organism>
<evidence type="ECO:0000313" key="16">
    <source>
        <dbReference type="EMBL" id="KZT62815.1"/>
    </source>
</evidence>
<proteinExistence type="inferred from homology"/>
<dbReference type="AlphaFoldDB" id="A0A165K8E0"/>
<dbReference type="FunFam" id="3.40.50.300:FF:000498">
    <property type="entry name" value="Eukaryotic initiation factor 4A-III"/>
    <property type="match status" value="1"/>
</dbReference>
<evidence type="ECO:0000256" key="6">
    <source>
        <dbReference type="ARBA" id="ARBA00022840"/>
    </source>
</evidence>
<dbReference type="PROSITE" id="PS51194">
    <property type="entry name" value="HELICASE_CTER"/>
    <property type="match status" value="1"/>
</dbReference>
<evidence type="ECO:0000259" key="15">
    <source>
        <dbReference type="PROSITE" id="PS51195"/>
    </source>
</evidence>
<evidence type="ECO:0000256" key="9">
    <source>
        <dbReference type="ARBA" id="ARBA00037945"/>
    </source>
</evidence>
<dbReference type="SUPFAM" id="SSF52540">
    <property type="entry name" value="P-loop containing nucleoside triphosphate hydrolases"/>
    <property type="match status" value="2"/>
</dbReference>
<dbReference type="InterPro" id="IPR000629">
    <property type="entry name" value="RNA-helicase_DEAD-box_CS"/>
</dbReference>
<sequence>MAGINAGDDKLVFESSESVKVVSTFDQLGLKEDLLRGIYAYNFERPSAIQQRAIAPIIAGRDVIAQAQSGTGKTATFSIAILQAIDTSIRETQALILSPTRELATQIQSVILALGDYMNVQCHACIGGTSIGEDIRKLEYGQHVVSGTPGRVFDMIRRRHLRTRNIKLLVLDEADELLNKGFKDQIYDVYRYLPPATQVVVLSATLPYDVLEMTTKFMSDPIRILVKRDELTLEGIKQFFVAVEKEEWKFDTLCDLYDTLTITQAVIFCNTRRKVDWLTEKMRAANFTVSSMHGEMAQKERDAIMQDFRSGNSRVLITTDVWARGIDVQQVSLVINYDLPSNRENYIHRIGRSGRFGRKGVAINFVTVEDVRILRDIEQYYSTQIDEMPVNAAELI</sequence>
<evidence type="ECO:0000256" key="4">
    <source>
        <dbReference type="ARBA" id="ARBA00022801"/>
    </source>
</evidence>
<evidence type="ECO:0000313" key="17">
    <source>
        <dbReference type="Proteomes" id="UP000076842"/>
    </source>
</evidence>
<keyword evidence="4 12" id="KW-0378">Hydrolase</keyword>
<keyword evidence="17" id="KW-1185">Reference proteome</keyword>
<comment type="similarity">
    <text evidence="9">Belongs to the DEAD box helicase family. DDX48/FAL1 subfamily.</text>
</comment>
<protein>
    <recommendedName>
        <fullName evidence="2">RNA helicase</fullName>
        <ecNumber evidence="2">3.6.4.13</ecNumber>
    </recommendedName>
</protein>
<dbReference type="PROSITE" id="PS51192">
    <property type="entry name" value="HELICASE_ATP_BIND_1"/>
    <property type="match status" value="1"/>
</dbReference>
<keyword evidence="7" id="KW-0694">RNA-binding</keyword>
<evidence type="ECO:0000256" key="2">
    <source>
        <dbReference type="ARBA" id="ARBA00012552"/>
    </source>
</evidence>
<keyword evidence="6 12" id="KW-0067">ATP-binding</keyword>
<dbReference type="InterPro" id="IPR011545">
    <property type="entry name" value="DEAD/DEAH_box_helicase_dom"/>
</dbReference>
<dbReference type="FunFam" id="3.40.50.300:FF:000031">
    <property type="entry name" value="Eukaryotic initiation factor 4A-III"/>
    <property type="match status" value="1"/>
</dbReference>
<dbReference type="GO" id="GO:0005730">
    <property type="term" value="C:nucleolus"/>
    <property type="evidence" value="ECO:0007669"/>
    <property type="project" value="UniProtKB-SubCell"/>
</dbReference>
<dbReference type="OrthoDB" id="10265785at2759"/>
<keyword evidence="8" id="KW-0539">Nucleus</keyword>
<keyword evidence="3 12" id="KW-0547">Nucleotide-binding</keyword>
<dbReference type="CDD" id="cd18787">
    <property type="entry name" value="SF2_C_DEAD"/>
    <property type="match status" value="1"/>
</dbReference>
<dbReference type="GO" id="GO:0005524">
    <property type="term" value="F:ATP binding"/>
    <property type="evidence" value="ECO:0007669"/>
    <property type="project" value="UniProtKB-KW"/>
</dbReference>
<dbReference type="GO" id="GO:0003724">
    <property type="term" value="F:RNA helicase activity"/>
    <property type="evidence" value="ECO:0007669"/>
    <property type="project" value="UniProtKB-EC"/>
</dbReference>
<evidence type="ECO:0000259" key="13">
    <source>
        <dbReference type="PROSITE" id="PS51192"/>
    </source>
</evidence>
<dbReference type="SMART" id="SM00487">
    <property type="entry name" value="DEXDc"/>
    <property type="match status" value="1"/>
</dbReference>
<dbReference type="InterPro" id="IPR027417">
    <property type="entry name" value="P-loop_NTPase"/>
</dbReference>
<dbReference type="PROSITE" id="PS51195">
    <property type="entry name" value="Q_MOTIF"/>
    <property type="match status" value="1"/>
</dbReference>
<evidence type="ECO:0000256" key="1">
    <source>
        <dbReference type="ARBA" id="ARBA00004604"/>
    </source>
</evidence>
<reference evidence="16 17" key="1">
    <citation type="journal article" date="2016" name="Mol. Biol. Evol.">
        <title>Comparative Genomics of Early-Diverging Mushroom-Forming Fungi Provides Insights into the Origins of Lignocellulose Decay Capabilities.</title>
        <authorList>
            <person name="Nagy L.G."/>
            <person name="Riley R."/>
            <person name="Tritt A."/>
            <person name="Adam C."/>
            <person name="Daum C."/>
            <person name="Floudas D."/>
            <person name="Sun H."/>
            <person name="Yadav J.S."/>
            <person name="Pangilinan J."/>
            <person name="Larsson K.H."/>
            <person name="Matsuura K."/>
            <person name="Barry K."/>
            <person name="Labutti K."/>
            <person name="Kuo R."/>
            <person name="Ohm R.A."/>
            <person name="Bhattacharya S.S."/>
            <person name="Shirouzu T."/>
            <person name="Yoshinaga Y."/>
            <person name="Martin F.M."/>
            <person name="Grigoriev I.V."/>
            <person name="Hibbett D.S."/>
        </authorList>
    </citation>
    <scope>NUCLEOTIDE SEQUENCE [LARGE SCALE GENOMIC DNA]</scope>
    <source>
        <strain evidence="16 17">HHB12733</strain>
    </source>
</reference>
<feature type="domain" description="Helicase ATP-binding" evidence="13">
    <location>
        <begin position="54"/>
        <end position="224"/>
    </location>
</feature>
<evidence type="ECO:0000256" key="5">
    <source>
        <dbReference type="ARBA" id="ARBA00022806"/>
    </source>
</evidence>
<dbReference type="EC" id="3.6.4.13" evidence="2"/>
<name>A0A165K8E0_9BASI</name>
<gene>
    <name evidence="16" type="ORF">CALCODRAFT_522190</name>
</gene>
<accession>A0A165K8E0</accession>
<dbReference type="GO" id="GO:0016787">
    <property type="term" value="F:hydrolase activity"/>
    <property type="evidence" value="ECO:0007669"/>
    <property type="project" value="UniProtKB-KW"/>
</dbReference>
<dbReference type="Pfam" id="PF00270">
    <property type="entry name" value="DEAD"/>
    <property type="match status" value="1"/>
</dbReference>
<dbReference type="FunCoup" id="A0A165K8E0">
    <property type="interactions" value="432"/>
</dbReference>
<evidence type="ECO:0000256" key="12">
    <source>
        <dbReference type="RuleBase" id="RU000492"/>
    </source>
</evidence>
<evidence type="ECO:0000259" key="14">
    <source>
        <dbReference type="PROSITE" id="PS51194"/>
    </source>
</evidence>
<dbReference type="CDD" id="cd18045">
    <property type="entry name" value="DEADc_EIF4AIII_DDX48"/>
    <property type="match status" value="1"/>
</dbReference>
<comment type="catalytic activity">
    <reaction evidence="10">
        <text>ATP + H2O = ADP + phosphate + H(+)</text>
        <dbReference type="Rhea" id="RHEA:13065"/>
        <dbReference type="ChEBI" id="CHEBI:15377"/>
        <dbReference type="ChEBI" id="CHEBI:15378"/>
        <dbReference type="ChEBI" id="CHEBI:30616"/>
        <dbReference type="ChEBI" id="CHEBI:43474"/>
        <dbReference type="ChEBI" id="CHEBI:456216"/>
        <dbReference type="EC" id="3.6.4.13"/>
    </reaction>
</comment>
<dbReference type="EMBL" id="KV423914">
    <property type="protein sequence ID" value="KZT62815.1"/>
    <property type="molecule type" value="Genomic_DNA"/>
</dbReference>
<dbReference type="Pfam" id="PF00271">
    <property type="entry name" value="Helicase_C"/>
    <property type="match status" value="1"/>
</dbReference>
<dbReference type="PANTHER" id="PTHR47958">
    <property type="entry name" value="ATP-DEPENDENT RNA HELICASE DBP3"/>
    <property type="match status" value="1"/>
</dbReference>
<dbReference type="SMART" id="SM00490">
    <property type="entry name" value="HELICc"/>
    <property type="match status" value="1"/>
</dbReference>
<dbReference type="InterPro" id="IPR014001">
    <property type="entry name" value="Helicase_ATP-bd"/>
</dbReference>
<dbReference type="Proteomes" id="UP000076842">
    <property type="component" value="Unassembled WGS sequence"/>
</dbReference>
<dbReference type="InParanoid" id="A0A165K8E0"/>
<feature type="domain" description="Helicase C-terminal" evidence="14">
    <location>
        <begin position="235"/>
        <end position="396"/>
    </location>
</feature>
<evidence type="ECO:0000256" key="3">
    <source>
        <dbReference type="ARBA" id="ARBA00022741"/>
    </source>
</evidence>
<feature type="domain" description="DEAD-box RNA helicase Q" evidence="15">
    <location>
        <begin position="23"/>
        <end position="51"/>
    </location>
</feature>
<dbReference type="InterPro" id="IPR014014">
    <property type="entry name" value="RNA_helicase_DEAD_Q_motif"/>
</dbReference>
<dbReference type="STRING" id="1353952.A0A165K8E0"/>